<dbReference type="EC" id="2.5.1.9" evidence="4 9"/>
<dbReference type="Gene3D" id="2.40.30.20">
    <property type="match status" value="2"/>
</dbReference>
<evidence type="ECO:0000256" key="1">
    <source>
        <dbReference type="ARBA" id="ARBA00000968"/>
    </source>
</evidence>
<comment type="function">
    <text evidence="2">Catalyzes the dismutation of two molecules of 6,7-dimethyl-8-ribityllumazine, resulting in the formation of riboflavin and 5-amino-6-(D-ribitylamino)uracil.</text>
</comment>
<protein>
    <recommendedName>
        <fullName evidence="5 9">Riboflavin synthase</fullName>
        <ecNumber evidence="4 9">2.5.1.9</ecNumber>
    </recommendedName>
</protein>
<evidence type="ECO:0000256" key="5">
    <source>
        <dbReference type="ARBA" id="ARBA00013950"/>
    </source>
</evidence>
<dbReference type="PANTHER" id="PTHR21098:SF12">
    <property type="entry name" value="RIBOFLAVIN SYNTHASE"/>
    <property type="match status" value="1"/>
</dbReference>
<feature type="repeat" description="Lumazine-binding" evidence="10">
    <location>
        <begin position="115"/>
        <end position="211"/>
    </location>
</feature>
<sequence>MIYPICVLCYYFISTEAVLFTGLVREVGIVRSIRKTGDSYKIAVSAVGIFSELAIGDSVAVNGACLTVTALDNGVFTADISYETARRTTLGELRAGDYVNLEPALRLTDRLGGHIVSGHVDGVGVLEKKQIRDDSVYLAFSAPSALLRYIVEKGSVCVDGISLTVADRLAAGFSVVVIPHTLSETTLKNCAPGRKVNLECDIIAKYVEALMPSGRGSGLTIERLRELGF</sequence>
<dbReference type="PANTHER" id="PTHR21098">
    <property type="entry name" value="RIBOFLAVIN SYNTHASE ALPHA CHAIN"/>
    <property type="match status" value="1"/>
</dbReference>
<gene>
    <name evidence="12" type="ORF">WKV44_03810</name>
</gene>
<keyword evidence="13" id="KW-1185">Reference proteome</keyword>
<evidence type="ECO:0000256" key="6">
    <source>
        <dbReference type="ARBA" id="ARBA00022619"/>
    </source>
</evidence>
<proteinExistence type="predicted"/>
<dbReference type="Pfam" id="PF00677">
    <property type="entry name" value="Lum_binding"/>
    <property type="match status" value="2"/>
</dbReference>
<dbReference type="InterPro" id="IPR001783">
    <property type="entry name" value="Lumazine-bd"/>
</dbReference>
<dbReference type="GO" id="GO:0004746">
    <property type="term" value="F:riboflavin synthase activity"/>
    <property type="evidence" value="ECO:0007669"/>
    <property type="project" value="UniProtKB-EC"/>
</dbReference>
<evidence type="ECO:0000256" key="8">
    <source>
        <dbReference type="ARBA" id="ARBA00022737"/>
    </source>
</evidence>
<dbReference type="CDD" id="cd00402">
    <property type="entry name" value="Riboflavin_synthase_like"/>
    <property type="match status" value="1"/>
</dbReference>
<dbReference type="InterPro" id="IPR017938">
    <property type="entry name" value="Riboflavin_synthase-like_b-brl"/>
</dbReference>
<dbReference type="NCBIfam" id="TIGR00187">
    <property type="entry name" value="ribE"/>
    <property type="match status" value="1"/>
</dbReference>
<evidence type="ECO:0000256" key="9">
    <source>
        <dbReference type="NCBIfam" id="TIGR00187"/>
    </source>
</evidence>
<dbReference type="Proteomes" id="UP001466331">
    <property type="component" value="Unassembled WGS sequence"/>
</dbReference>
<organism evidence="12 13">
    <name type="scientific">Rarispira pelagica</name>
    <dbReference type="NCBI Taxonomy" id="3141764"/>
    <lineage>
        <taxon>Bacteria</taxon>
        <taxon>Pseudomonadati</taxon>
        <taxon>Spirochaetota</taxon>
        <taxon>Spirochaetia</taxon>
        <taxon>Winmispirales</taxon>
        <taxon>Winmispiraceae</taxon>
        <taxon>Rarispira</taxon>
    </lineage>
</organism>
<dbReference type="InterPro" id="IPR026017">
    <property type="entry name" value="Lumazine-bd_dom"/>
</dbReference>
<dbReference type="EMBL" id="JBCHKQ010000001">
    <property type="protein sequence ID" value="MEM5947664.1"/>
    <property type="molecule type" value="Genomic_DNA"/>
</dbReference>
<dbReference type="PROSITE" id="PS51177">
    <property type="entry name" value="LUMAZINE_BIND"/>
    <property type="match status" value="2"/>
</dbReference>
<dbReference type="SUPFAM" id="SSF63380">
    <property type="entry name" value="Riboflavin synthase domain-like"/>
    <property type="match status" value="2"/>
</dbReference>
<keyword evidence="6" id="KW-0686">Riboflavin biosynthesis</keyword>
<reference evidence="12 13" key="1">
    <citation type="submission" date="2024-03" db="EMBL/GenBank/DDBJ databases">
        <title>Ignisphaera cupida sp. nov., a hyperthermophilic hydrolytic archaeon from a hot spring of Kamchatka, and proposal of Ignisphaeraceae fam. nov.</title>
        <authorList>
            <person name="Podosokorskaya O.A."/>
            <person name="Elcheninov A.G."/>
            <person name="Maltseva A.I."/>
            <person name="Zayulina K.S."/>
            <person name="Novikov A."/>
            <person name="Merkel A.Y."/>
        </authorList>
    </citation>
    <scope>NUCLEOTIDE SEQUENCE [LARGE SCALE GENOMIC DNA]</scope>
    <source>
        <strain evidence="12 13">38H-sp</strain>
    </source>
</reference>
<dbReference type="NCBIfam" id="NF006767">
    <property type="entry name" value="PRK09289.1"/>
    <property type="match status" value="1"/>
</dbReference>
<evidence type="ECO:0000256" key="10">
    <source>
        <dbReference type="PROSITE-ProRule" id="PRU00524"/>
    </source>
</evidence>
<accession>A0ABU9UAI2</accession>
<comment type="catalytic activity">
    <reaction evidence="1">
        <text>2 6,7-dimethyl-8-(1-D-ribityl)lumazine + H(+) = 5-amino-6-(D-ribitylamino)uracil + riboflavin</text>
        <dbReference type="Rhea" id="RHEA:20772"/>
        <dbReference type="ChEBI" id="CHEBI:15378"/>
        <dbReference type="ChEBI" id="CHEBI:15934"/>
        <dbReference type="ChEBI" id="CHEBI:57986"/>
        <dbReference type="ChEBI" id="CHEBI:58201"/>
        <dbReference type="EC" id="2.5.1.9"/>
    </reaction>
</comment>
<evidence type="ECO:0000256" key="4">
    <source>
        <dbReference type="ARBA" id="ARBA00012827"/>
    </source>
</evidence>
<feature type="repeat" description="Lumazine-binding" evidence="10">
    <location>
        <begin position="19"/>
        <end position="114"/>
    </location>
</feature>
<keyword evidence="8" id="KW-0677">Repeat</keyword>
<dbReference type="PIRSF" id="PIRSF000498">
    <property type="entry name" value="Riboflavin_syn_A"/>
    <property type="match status" value="1"/>
</dbReference>
<comment type="caution">
    <text evidence="12">The sequence shown here is derived from an EMBL/GenBank/DDBJ whole genome shotgun (WGS) entry which is preliminary data.</text>
</comment>
<evidence type="ECO:0000256" key="2">
    <source>
        <dbReference type="ARBA" id="ARBA00002803"/>
    </source>
</evidence>
<feature type="domain" description="Lumazine-binding" evidence="11">
    <location>
        <begin position="115"/>
        <end position="211"/>
    </location>
</feature>
<dbReference type="InterPro" id="IPR023366">
    <property type="entry name" value="ATP_synth_asu-like_sf"/>
</dbReference>
<keyword evidence="7 12" id="KW-0808">Transferase</keyword>
<feature type="domain" description="Lumazine-binding" evidence="11">
    <location>
        <begin position="19"/>
        <end position="114"/>
    </location>
</feature>
<evidence type="ECO:0000313" key="12">
    <source>
        <dbReference type="EMBL" id="MEM5947664.1"/>
    </source>
</evidence>
<evidence type="ECO:0000259" key="11">
    <source>
        <dbReference type="PROSITE" id="PS51177"/>
    </source>
</evidence>
<evidence type="ECO:0000313" key="13">
    <source>
        <dbReference type="Proteomes" id="UP001466331"/>
    </source>
</evidence>
<comment type="pathway">
    <text evidence="3">Cofactor biosynthesis; riboflavin biosynthesis; riboflavin from 2-hydroxy-3-oxobutyl phosphate and 5-amino-6-(D-ribitylamino)uracil: step 2/2.</text>
</comment>
<evidence type="ECO:0000256" key="3">
    <source>
        <dbReference type="ARBA" id="ARBA00004887"/>
    </source>
</evidence>
<name>A0ABU9UAI2_9SPIR</name>
<evidence type="ECO:0000256" key="7">
    <source>
        <dbReference type="ARBA" id="ARBA00022679"/>
    </source>
</evidence>